<gene>
    <name evidence="1" type="ORF">Sradi_0476200</name>
</gene>
<sequence>MEVRMDLMREILPPVLVEPIIPPTCPTSGAANVPALDLTLGAANAPTLDQIAGPMAMNHSSVNSFVSLY</sequence>
<name>A0AAW2W7L7_SESRA</name>
<organism evidence="1">
    <name type="scientific">Sesamum radiatum</name>
    <name type="common">Black benniseed</name>
    <dbReference type="NCBI Taxonomy" id="300843"/>
    <lineage>
        <taxon>Eukaryota</taxon>
        <taxon>Viridiplantae</taxon>
        <taxon>Streptophyta</taxon>
        <taxon>Embryophyta</taxon>
        <taxon>Tracheophyta</taxon>
        <taxon>Spermatophyta</taxon>
        <taxon>Magnoliopsida</taxon>
        <taxon>eudicotyledons</taxon>
        <taxon>Gunneridae</taxon>
        <taxon>Pentapetalae</taxon>
        <taxon>asterids</taxon>
        <taxon>lamiids</taxon>
        <taxon>Lamiales</taxon>
        <taxon>Pedaliaceae</taxon>
        <taxon>Sesamum</taxon>
    </lineage>
</organism>
<proteinExistence type="predicted"/>
<reference evidence="1" key="2">
    <citation type="journal article" date="2024" name="Plant">
        <title>Genomic evolution and insights into agronomic trait innovations of Sesamum species.</title>
        <authorList>
            <person name="Miao H."/>
            <person name="Wang L."/>
            <person name="Qu L."/>
            <person name="Liu H."/>
            <person name="Sun Y."/>
            <person name="Le M."/>
            <person name="Wang Q."/>
            <person name="Wei S."/>
            <person name="Zheng Y."/>
            <person name="Lin W."/>
            <person name="Duan Y."/>
            <person name="Cao H."/>
            <person name="Xiong S."/>
            <person name="Wang X."/>
            <person name="Wei L."/>
            <person name="Li C."/>
            <person name="Ma Q."/>
            <person name="Ju M."/>
            <person name="Zhao R."/>
            <person name="Li G."/>
            <person name="Mu C."/>
            <person name="Tian Q."/>
            <person name="Mei H."/>
            <person name="Zhang T."/>
            <person name="Gao T."/>
            <person name="Zhang H."/>
        </authorList>
    </citation>
    <scope>NUCLEOTIDE SEQUENCE</scope>
    <source>
        <strain evidence="1">G02</strain>
    </source>
</reference>
<evidence type="ECO:0000313" key="1">
    <source>
        <dbReference type="EMBL" id="KAL0437683.1"/>
    </source>
</evidence>
<comment type="caution">
    <text evidence="1">The sequence shown here is derived from an EMBL/GenBank/DDBJ whole genome shotgun (WGS) entry which is preliminary data.</text>
</comment>
<dbReference type="EMBL" id="JACGWJ010000002">
    <property type="protein sequence ID" value="KAL0437683.1"/>
    <property type="molecule type" value="Genomic_DNA"/>
</dbReference>
<reference evidence="1" key="1">
    <citation type="submission" date="2020-06" db="EMBL/GenBank/DDBJ databases">
        <authorList>
            <person name="Li T."/>
            <person name="Hu X."/>
            <person name="Zhang T."/>
            <person name="Song X."/>
            <person name="Zhang H."/>
            <person name="Dai N."/>
            <person name="Sheng W."/>
            <person name="Hou X."/>
            <person name="Wei L."/>
        </authorList>
    </citation>
    <scope>NUCLEOTIDE SEQUENCE</scope>
    <source>
        <strain evidence="1">G02</strain>
        <tissue evidence="1">Leaf</tissue>
    </source>
</reference>
<accession>A0AAW2W7L7</accession>
<dbReference type="AlphaFoldDB" id="A0AAW2W7L7"/>
<protein>
    <submittedName>
        <fullName evidence="1">Uncharacterized protein</fullName>
    </submittedName>
</protein>